<comment type="similarity">
    <text evidence="1">Belongs to the pyrroline-5-carboxylate reductase family.</text>
</comment>
<dbReference type="InterPro" id="IPR008927">
    <property type="entry name" value="6-PGluconate_DH-like_C_sf"/>
</dbReference>
<evidence type="ECO:0000313" key="6">
    <source>
        <dbReference type="Proteomes" id="UP000215059"/>
    </source>
</evidence>
<dbReference type="InterPro" id="IPR053790">
    <property type="entry name" value="P5CR-like_CS"/>
</dbReference>
<comment type="caution">
    <text evidence="5">The sequence shown here is derived from an EMBL/GenBank/DDBJ whole genome shotgun (WGS) entry which is preliminary data.</text>
</comment>
<evidence type="ECO:0000256" key="1">
    <source>
        <dbReference type="ARBA" id="ARBA00005525"/>
    </source>
</evidence>
<proteinExistence type="inferred from homology"/>
<keyword evidence="2" id="KW-0521">NADP</keyword>
<feature type="binding site" evidence="2">
    <location>
        <begin position="6"/>
        <end position="11"/>
    </location>
    <ligand>
        <name>NADP(+)</name>
        <dbReference type="ChEBI" id="CHEBI:58349"/>
    </ligand>
</feature>
<dbReference type="PANTHER" id="PTHR11645:SF51">
    <property type="entry name" value="COME OPERON PROTEIN 4"/>
    <property type="match status" value="1"/>
</dbReference>
<dbReference type="SUPFAM" id="SSF51735">
    <property type="entry name" value="NAD(P)-binding Rossmann-fold domains"/>
    <property type="match status" value="1"/>
</dbReference>
<organism evidence="5 6">
    <name type="scientific">Fictibacillus aquaticus</name>
    <dbReference type="NCBI Taxonomy" id="2021314"/>
    <lineage>
        <taxon>Bacteria</taxon>
        <taxon>Bacillati</taxon>
        <taxon>Bacillota</taxon>
        <taxon>Bacilli</taxon>
        <taxon>Bacillales</taxon>
        <taxon>Fictibacillaceae</taxon>
        <taxon>Fictibacillus</taxon>
    </lineage>
</organism>
<evidence type="ECO:0000256" key="2">
    <source>
        <dbReference type="PIRSR" id="PIRSR000193-1"/>
    </source>
</evidence>
<evidence type="ECO:0000313" key="5">
    <source>
        <dbReference type="EMBL" id="OYD57978.1"/>
    </source>
</evidence>
<dbReference type="Pfam" id="PF14748">
    <property type="entry name" value="P5CR_dimer"/>
    <property type="match status" value="1"/>
</dbReference>
<dbReference type="NCBIfam" id="NF005814">
    <property type="entry name" value="PRK07680.1"/>
    <property type="match status" value="1"/>
</dbReference>
<dbReference type="InterPro" id="IPR036291">
    <property type="entry name" value="NAD(P)-bd_dom_sf"/>
</dbReference>
<keyword evidence="6" id="KW-1185">Reference proteome</keyword>
<dbReference type="OrthoDB" id="9805754at2"/>
<dbReference type="GO" id="GO:0055129">
    <property type="term" value="P:L-proline biosynthetic process"/>
    <property type="evidence" value="ECO:0007669"/>
    <property type="project" value="TreeGrafter"/>
</dbReference>
<accession>A0A235F9M7</accession>
<dbReference type="SUPFAM" id="SSF48179">
    <property type="entry name" value="6-phosphogluconate dehydrogenase C-terminal domain-like"/>
    <property type="match status" value="1"/>
</dbReference>
<dbReference type="RefSeq" id="WP_094252011.1">
    <property type="nucleotide sequence ID" value="NZ_JBHLXL010000001.1"/>
</dbReference>
<feature type="domain" description="Pyrroline-5-carboxylate reductase dimerisation" evidence="4">
    <location>
        <begin position="159"/>
        <end position="260"/>
    </location>
</feature>
<dbReference type="Pfam" id="PF03807">
    <property type="entry name" value="F420_oxidored"/>
    <property type="match status" value="1"/>
</dbReference>
<dbReference type="PROSITE" id="PS00521">
    <property type="entry name" value="P5CR"/>
    <property type="match status" value="1"/>
</dbReference>
<dbReference type="Gene3D" id="3.40.50.720">
    <property type="entry name" value="NAD(P)-binding Rossmann-like Domain"/>
    <property type="match status" value="1"/>
</dbReference>
<dbReference type="GO" id="GO:0004735">
    <property type="term" value="F:pyrroline-5-carboxylate reductase activity"/>
    <property type="evidence" value="ECO:0007669"/>
    <property type="project" value="InterPro"/>
</dbReference>
<dbReference type="Gene3D" id="1.10.3730.10">
    <property type="entry name" value="ProC C-terminal domain-like"/>
    <property type="match status" value="1"/>
</dbReference>
<protein>
    <submittedName>
        <fullName evidence="5">Late competence protein ComER</fullName>
    </submittedName>
</protein>
<sequence>MKIGIIGTGNMGSVLAASFIESSAIPQSRLMVTNRTISKAERLKNAYPKLRVAGSAQEVFQFSDIIFICVKPHEFFNLLFENKSAIAKHKLIVSITSPISCEQLESLVDCNVARAIPSITNRALSGSSLISFGVRCHTEYREKLLEIMSYISKPVLIEENTTRVSSDLASCGPAFIGFLLQCFINSAVNETEISRAQATTLATEMIIGMGKLLEKEVYTLPALIQKVCVKGGITGEGIKILKGHEELFDAVIRKTHEKYHEDIEKISSQFEVKEELPEA</sequence>
<dbReference type="PANTHER" id="PTHR11645">
    <property type="entry name" value="PYRROLINE-5-CARBOXYLATE REDUCTASE"/>
    <property type="match status" value="1"/>
</dbReference>
<dbReference type="InterPro" id="IPR029036">
    <property type="entry name" value="P5CR_dimer"/>
</dbReference>
<dbReference type="PIRSF" id="PIRSF000193">
    <property type="entry name" value="Pyrrol-5-carb_rd"/>
    <property type="match status" value="1"/>
</dbReference>
<evidence type="ECO:0000259" key="4">
    <source>
        <dbReference type="Pfam" id="PF14748"/>
    </source>
</evidence>
<dbReference type="InterPro" id="IPR028939">
    <property type="entry name" value="P5C_Rdtase_cat_N"/>
</dbReference>
<name>A0A235F9M7_9BACL</name>
<dbReference type="Proteomes" id="UP000215059">
    <property type="component" value="Unassembled WGS sequence"/>
</dbReference>
<dbReference type="AlphaFoldDB" id="A0A235F9M7"/>
<dbReference type="InterPro" id="IPR000304">
    <property type="entry name" value="Pyrroline-COOH_reductase"/>
</dbReference>
<reference evidence="5 6" key="1">
    <citation type="submission" date="2017-07" db="EMBL/GenBank/DDBJ databases">
        <title>Fictibacillus sp. nov. GDSW-R2A3 Genome sequencing and assembly.</title>
        <authorList>
            <person name="Mayilraj S."/>
        </authorList>
    </citation>
    <scope>NUCLEOTIDE SEQUENCE [LARGE SCALE GENOMIC DNA]</scope>
    <source>
        <strain evidence="5 6">GDSW-R2A3</strain>
    </source>
</reference>
<gene>
    <name evidence="5" type="ORF">CGZ90_08795</name>
</gene>
<evidence type="ECO:0000259" key="3">
    <source>
        <dbReference type="Pfam" id="PF03807"/>
    </source>
</evidence>
<feature type="domain" description="Pyrroline-5-carboxylate reductase catalytic N-terminal" evidence="3">
    <location>
        <begin position="2"/>
        <end position="97"/>
    </location>
</feature>
<dbReference type="EMBL" id="NOII01000002">
    <property type="protein sequence ID" value="OYD57978.1"/>
    <property type="molecule type" value="Genomic_DNA"/>
</dbReference>